<proteinExistence type="predicted"/>
<dbReference type="AlphaFoldDB" id="A0A157KDG4"/>
<accession>A0A157KDG4</accession>
<dbReference type="InterPro" id="IPR012337">
    <property type="entry name" value="RNaseH-like_sf"/>
</dbReference>
<gene>
    <name evidence="1" type="ORF">SAMEA2273318_04127</name>
</gene>
<organism evidence="1 2">
    <name type="scientific">Enterobacter cloacae</name>
    <dbReference type="NCBI Taxonomy" id="550"/>
    <lineage>
        <taxon>Bacteria</taxon>
        <taxon>Pseudomonadati</taxon>
        <taxon>Pseudomonadota</taxon>
        <taxon>Gammaproteobacteria</taxon>
        <taxon>Enterobacterales</taxon>
        <taxon>Enterobacteriaceae</taxon>
        <taxon>Enterobacter</taxon>
        <taxon>Enterobacter cloacae complex</taxon>
    </lineage>
</organism>
<dbReference type="Gene3D" id="3.30.420.10">
    <property type="entry name" value="Ribonuclease H-like superfamily/Ribonuclease H"/>
    <property type="match status" value="1"/>
</dbReference>
<dbReference type="Proteomes" id="UP000076008">
    <property type="component" value="Unassembled WGS sequence"/>
</dbReference>
<sequence>MVQDLLTESVEKRFGNTLYLPHAVEWLTDNGCCYIADSIRTFATSLRFIVCTTPVRSPESNGMAESFVKTFKRDYVYVNDLPDAMTVM</sequence>
<dbReference type="GO" id="GO:0003676">
    <property type="term" value="F:nucleic acid binding"/>
    <property type="evidence" value="ECO:0007669"/>
    <property type="project" value="InterPro"/>
</dbReference>
<dbReference type="EMBL" id="FJXR01000032">
    <property type="protein sequence ID" value="CZW15040.1"/>
    <property type="molecule type" value="Genomic_DNA"/>
</dbReference>
<reference evidence="1 2" key="1">
    <citation type="submission" date="2016-03" db="EMBL/GenBank/DDBJ databases">
        <authorList>
            <consortium name="Pathogen Informatics"/>
        </authorList>
    </citation>
    <scope>NUCLEOTIDE SEQUENCE [LARGE SCALE GENOMIC DNA]</scope>
    <source>
        <strain evidence="2">e1252</strain>
    </source>
</reference>
<dbReference type="InterPro" id="IPR036397">
    <property type="entry name" value="RNaseH_sf"/>
</dbReference>
<evidence type="ECO:0000313" key="2">
    <source>
        <dbReference type="Proteomes" id="UP000076008"/>
    </source>
</evidence>
<name>A0A157KDG4_ENTCL</name>
<dbReference type="SUPFAM" id="SSF53098">
    <property type="entry name" value="Ribonuclease H-like"/>
    <property type="match status" value="1"/>
</dbReference>
<evidence type="ECO:0000313" key="1">
    <source>
        <dbReference type="EMBL" id="CZW15040.1"/>
    </source>
</evidence>
<protein>
    <submittedName>
        <fullName evidence="1">IS2 transposase orfB</fullName>
    </submittedName>
</protein>